<dbReference type="PANTHER" id="PTHR42718">
    <property type="entry name" value="MAJOR FACILITATOR SUPERFAMILY MULTIDRUG TRANSPORTER MFSC"/>
    <property type="match status" value="1"/>
</dbReference>
<feature type="transmembrane region" description="Helical" evidence="9">
    <location>
        <begin position="485"/>
        <end position="506"/>
    </location>
</feature>
<dbReference type="Gene3D" id="1.20.1720.10">
    <property type="entry name" value="Multidrug resistance protein D"/>
    <property type="match status" value="1"/>
</dbReference>
<evidence type="ECO:0000256" key="8">
    <source>
        <dbReference type="ARBA" id="ARBA00023251"/>
    </source>
</evidence>
<keyword evidence="4" id="KW-1003">Cell membrane</keyword>
<evidence type="ECO:0000256" key="3">
    <source>
        <dbReference type="ARBA" id="ARBA00022448"/>
    </source>
</evidence>
<keyword evidence="7 9" id="KW-0472">Membrane</keyword>
<feature type="transmembrane region" description="Helical" evidence="9">
    <location>
        <begin position="113"/>
        <end position="134"/>
    </location>
</feature>
<dbReference type="InterPro" id="IPR036259">
    <property type="entry name" value="MFS_trans_sf"/>
</dbReference>
<keyword evidence="8" id="KW-0046">Antibiotic resistance</keyword>
<feature type="transmembrane region" description="Helical" evidence="9">
    <location>
        <begin position="366"/>
        <end position="389"/>
    </location>
</feature>
<keyword evidence="5 9" id="KW-0812">Transmembrane</keyword>
<keyword evidence="6 9" id="KW-1133">Transmembrane helix</keyword>
<evidence type="ECO:0000259" key="10">
    <source>
        <dbReference type="PROSITE" id="PS50850"/>
    </source>
</evidence>
<comment type="caution">
    <text evidence="11">The sequence shown here is derived from an EMBL/GenBank/DDBJ whole genome shotgun (WGS) entry which is preliminary data.</text>
</comment>
<keyword evidence="12" id="KW-1185">Reference proteome</keyword>
<dbReference type="SUPFAM" id="SSF103473">
    <property type="entry name" value="MFS general substrate transporter"/>
    <property type="match status" value="1"/>
</dbReference>
<feature type="transmembrane region" description="Helical" evidence="9">
    <location>
        <begin position="20"/>
        <end position="40"/>
    </location>
</feature>
<organism evidence="11 12">
    <name type="scientific">Streptomyces catenulae</name>
    <dbReference type="NCBI Taxonomy" id="66875"/>
    <lineage>
        <taxon>Bacteria</taxon>
        <taxon>Bacillati</taxon>
        <taxon>Actinomycetota</taxon>
        <taxon>Actinomycetes</taxon>
        <taxon>Kitasatosporales</taxon>
        <taxon>Streptomycetaceae</taxon>
        <taxon>Streptomyces</taxon>
    </lineage>
</organism>
<evidence type="ECO:0000256" key="5">
    <source>
        <dbReference type="ARBA" id="ARBA00022692"/>
    </source>
</evidence>
<dbReference type="InterPro" id="IPR005829">
    <property type="entry name" value="Sugar_transporter_CS"/>
</dbReference>
<comment type="similarity">
    <text evidence="2">Belongs to the major facilitator superfamily. EmrB family.</text>
</comment>
<feature type="transmembrane region" description="Helical" evidence="9">
    <location>
        <begin position="88"/>
        <end position="107"/>
    </location>
</feature>
<dbReference type="CDD" id="cd17321">
    <property type="entry name" value="MFS_MMR_MDR_like"/>
    <property type="match status" value="1"/>
</dbReference>
<feature type="transmembrane region" description="Helical" evidence="9">
    <location>
        <begin position="342"/>
        <end position="360"/>
    </location>
</feature>
<dbReference type="InterPro" id="IPR011701">
    <property type="entry name" value="MFS"/>
</dbReference>
<accession>A0ABV2Z1S6</accession>
<feature type="transmembrane region" description="Helical" evidence="9">
    <location>
        <begin position="277"/>
        <end position="301"/>
    </location>
</feature>
<dbReference type="Proteomes" id="UP001550853">
    <property type="component" value="Unassembled WGS sequence"/>
</dbReference>
<dbReference type="NCBIfam" id="TIGR00711">
    <property type="entry name" value="efflux_EmrB"/>
    <property type="match status" value="1"/>
</dbReference>
<feature type="domain" description="Major facilitator superfamily (MFS) profile" evidence="10">
    <location>
        <begin position="22"/>
        <end position="509"/>
    </location>
</feature>
<feature type="transmembrane region" description="Helical" evidence="9">
    <location>
        <begin position="213"/>
        <end position="235"/>
    </location>
</feature>
<dbReference type="RefSeq" id="WP_245655141.1">
    <property type="nucleotide sequence ID" value="NZ_JBEZVI010000013.1"/>
</dbReference>
<evidence type="ECO:0000256" key="6">
    <source>
        <dbReference type="ARBA" id="ARBA00022989"/>
    </source>
</evidence>
<comment type="subcellular location">
    <subcellularLocation>
        <location evidence="1">Cell membrane</location>
        <topology evidence="1">Multi-pass membrane protein</topology>
    </subcellularLocation>
</comment>
<dbReference type="PROSITE" id="PS50850">
    <property type="entry name" value="MFS"/>
    <property type="match status" value="1"/>
</dbReference>
<name>A0ABV2Z1S6_9ACTN</name>
<evidence type="ECO:0000313" key="12">
    <source>
        <dbReference type="Proteomes" id="UP001550853"/>
    </source>
</evidence>
<feature type="transmembrane region" description="Helical" evidence="9">
    <location>
        <begin position="241"/>
        <end position="257"/>
    </location>
</feature>
<dbReference type="InterPro" id="IPR004638">
    <property type="entry name" value="EmrB-like"/>
</dbReference>
<dbReference type="Pfam" id="PF07690">
    <property type="entry name" value="MFS_1"/>
    <property type="match status" value="1"/>
</dbReference>
<protein>
    <submittedName>
        <fullName evidence="11">MFS transporter</fullName>
    </submittedName>
</protein>
<dbReference type="EMBL" id="JBEZVI010000013">
    <property type="protein sequence ID" value="MEU3711936.1"/>
    <property type="molecule type" value="Genomic_DNA"/>
</dbReference>
<feature type="transmembrane region" description="Helical" evidence="9">
    <location>
        <begin position="307"/>
        <end position="330"/>
    </location>
</feature>
<reference evidence="11 12" key="1">
    <citation type="submission" date="2024-06" db="EMBL/GenBank/DDBJ databases">
        <title>The Natural Products Discovery Center: Release of the First 8490 Sequenced Strains for Exploring Actinobacteria Biosynthetic Diversity.</title>
        <authorList>
            <person name="Kalkreuter E."/>
            <person name="Kautsar S.A."/>
            <person name="Yang D."/>
            <person name="Bader C.D."/>
            <person name="Teijaro C.N."/>
            <person name="Fluegel L."/>
            <person name="Davis C.M."/>
            <person name="Simpson J.R."/>
            <person name="Lauterbach L."/>
            <person name="Steele A.D."/>
            <person name="Gui C."/>
            <person name="Meng S."/>
            <person name="Li G."/>
            <person name="Viehrig K."/>
            <person name="Ye F."/>
            <person name="Su P."/>
            <person name="Kiefer A.F."/>
            <person name="Nichols A."/>
            <person name="Cepeda A.J."/>
            <person name="Yan W."/>
            <person name="Fan B."/>
            <person name="Jiang Y."/>
            <person name="Adhikari A."/>
            <person name="Zheng C.-J."/>
            <person name="Schuster L."/>
            <person name="Cowan T.M."/>
            <person name="Smanski M.J."/>
            <person name="Chevrette M.G."/>
            <person name="De Carvalho L.P.S."/>
            <person name="Shen B."/>
        </authorList>
    </citation>
    <scope>NUCLEOTIDE SEQUENCE [LARGE SCALE GENOMIC DNA]</scope>
    <source>
        <strain evidence="11 12">NPDC033039</strain>
    </source>
</reference>
<evidence type="ECO:0000256" key="4">
    <source>
        <dbReference type="ARBA" id="ARBA00022475"/>
    </source>
</evidence>
<evidence type="ECO:0000256" key="7">
    <source>
        <dbReference type="ARBA" id="ARBA00023136"/>
    </source>
</evidence>
<dbReference type="PROSITE" id="PS00216">
    <property type="entry name" value="SUGAR_TRANSPORT_1"/>
    <property type="match status" value="1"/>
</dbReference>
<dbReference type="PANTHER" id="PTHR42718:SF9">
    <property type="entry name" value="MAJOR FACILITATOR SUPERFAMILY MULTIDRUG TRANSPORTER MFSC"/>
    <property type="match status" value="1"/>
</dbReference>
<proteinExistence type="inferred from homology"/>
<feature type="transmembrane region" description="Helical" evidence="9">
    <location>
        <begin position="60"/>
        <end position="76"/>
    </location>
</feature>
<evidence type="ECO:0000256" key="1">
    <source>
        <dbReference type="ARBA" id="ARBA00004651"/>
    </source>
</evidence>
<feature type="transmembrane region" description="Helical" evidence="9">
    <location>
        <begin position="146"/>
        <end position="168"/>
    </location>
</feature>
<sequence>MTSSTTADPTAAPSAPDRRWWAFAGVSMISFLGCIDLTIVNTAAPQIQADLGASVTDLQLIVNMFLVALSMFMVTMGRLADSYGRRRVLYLGTVVFGLASLGAGFAATTGWLIAFRFLQGAAGAILYTSTGAIVQHAFPPERRGRAIGALYGVNGVGLAIGPLLGGVVVSAAGWQWVFWLNVPLVVLALALCSFSVRESRNEESATGVDRPGLVLISLGIPAVVLAFTLGGTWGWSSGRTLGLLAFAVVALVAFYLVERRAADPIVSFGLFRRRAFLAAIVADSALACFYATVLFLLPLYLAEVRGFGGYATGAMLLPCTAVMAALSPFVGRLTDRFGPRPLLLTGFALFTVAALLFTRLTADAPLAVIVAALVAMGLAWGCVLGPATVSALSSVPERQAGLAMGSSWTFHNLGGAIGLAVGIVLYRARADAYLTSALAGRGGAWTREVAADPERATALLTAHTSLGPAEVTDLFRRMFAHGTQAAMWLVAGVSVVALLVLGWLSLAERRRGGAEAADGAAV</sequence>
<dbReference type="Gene3D" id="1.20.1250.20">
    <property type="entry name" value="MFS general substrate transporter like domains"/>
    <property type="match status" value="1"/>
</dbReference>
<gene>
    <name evidence="11" type="ORF">AB0E61_17795</name>
</gene>
<keyword evidence="3" id="KW-0813">Transport</keyword>
<feature type="transmembrane region" description="Helical" evidence="9">
    <location>
        <begin position="174"/>
        <end position="192"/>
    </location>
</feature>
<feature type="transmembrane region" description="Helical" evidence="9">
    <location>
        <begin position="410"/>
        <end position="428"/>
    </location>
</feature>
<dbReference type="PRINTS" id="PR01036">
    <property type="entry name" value="TCRTETB"/>
</dbReference>
<evidence type="ECO:0000313" key="11">
    <source>
        <dbReference type="EMBL" id="MEU3711936.1"/>
    </source>
</evidence>
<dbReference type="InterPro" id="IPR020846">
    <property type="entry name" value="MFS_dom"/>
</dbReference>
<evidence type="ECO:0000256" key="9">
    <source>
        <dbReference type="SAM" id="Phobius"/>
    </source>
</evidence>
<evidence type="ECO:0000256" key="2">
    <source>
        <dbReference type="ARBA" id="ARBA00008537"/>
    </source>
</evidence>